<dbReference type="Pfam" id="PF00717">
    <property type="entry name" value="Peptidase_S24"/>
    <property type="match status" value="1"/>
</dbReference>
<dbReference type="PANTHER" id="PTHR33516:SF2">
    <property type="entry name" value="LEXA REPRESSOR-RELATED"/>
    <property type="match status" value="1"/>
</dbReference>
<dbReference type="CDD" id="cd06529">
    <property type="entry name" value="S24_LexA-like"/>
    <property type="match status" value="1"/>
</dbReference>
<evidence type="ECO:0000259" key="1">
    <source>
        <dbReference type="Pfam" id="PF00717"/>
    </source>
</evidence>
<dbReference type="STRING" id="592050.SAMN05421875_1433"/>
<dbReference type="InterPro" id="IPR039418">
    <property type="entry name" value="LexA-like"/>
</dbReference>
<dbReference type="SUPFAM" id="SSF51306">
    <property type="entry name" value="LexA/Signal peptidase"/>
    <property type="match status" value="1"/>
</dbReference>
<dbReference type="GeneID" id="34234214"/>
<accession>A0A1H4EX51</accession>
<name>A0A1H4EX51_9BURK</name>
<dbReference type="EMBL" id="FNQJ01000043">
    <property type="protein sequence ID" value="SEA89633.1"/>
    <property type="molecule type" value="Genomic_DNA"/>
</dbReference>
<dbReference type="InterPro" id="IPR050077">
    <property type="entry name" value="LexA_repressor"/>
</dbReference>
<protein>
    <submittedName>
        <fullName evidence="2">Peptidase S24-like</fullName>
    </submittedName>
</protein>
<evidence type="ECO:0000313" key="3">
    <source>
        <dbReference type="Proteomes" id="UP000199002"/>
    </source>
</evidence>
<gene>
    <name evidence="2" type="ORF">SAMN05421875_1433</name>
</gene>
<evidence type="ECO:0000313" key="2">
    <source>
        <dbReference type="EMBL" id="SEA89633.1"/>
    </source>
</evidence>
<dbReference type="RefSeq" id="WP_092701070.1">
    <property type="nucleotide sequence ID" value="NZ_FNQJ01000043.1"/>
</dbReference>
<dbReference type="InterPro" id="IPR015927">
    <property type="entry name" value="Peptidase_S24_S26A/B/C"/>
</dbReference>
<dbReference type="AlphaFoldDB" id="A0A1H4EX51"/>
<dbReference type="Gene3D" id="2.10.109.10">
    <property type="entry name" value="Umud Fragment, subunit A"/>
    <property type="match status" value="1"/>
</dbReference>
<feature type="domain" description="Peptidase S24/S26A/S26B/S26C" evidence="1">
    <location>
        <begin position="95"/>
        <end position="208"/>
    </location>
</feature>
<reference evidence="3" key="1">
    <citation type="submission" date="2016-10" db="EMBL/GenBank/DDBJ databases">
        <authorList>
            <person name="Varghese N."/>
            <person name="Submissions S."/>
        </authorList>
    </citation>
    <scope>NUCLEOTIDE SEQUENCE [LARGE SCALE GENOMIC DNA]</scope>
    <source>
        <strain evidence="3">DSM 25157</strain>
    </source>
</reference>
<dbReference type="PANTHER" id="PTHR33516">
    <property type="entry name" value="LEXA REPRESSOR"/>
    <property type="match status" value="1"/>
</dbReference>
<sequence>MKNTTNNLTQNTTRTLTEAEVDLMSEEQLRAHLSSLGHDPDKQLAIFSSAIGSMKCQAALMKAAELEPEAKEDARSVELFPMPKFDKMAYAHHLVSAGRGQWMPSDDSANATTAADLFGKQKWEKTIFFPVRGDSMTPSGIHDGDSILVELGCEAKDGDIVLVHTAEHGEMVKLLRVDRNGAWLESSNTAYPPIRLGGPETFSIQGIVRGRAGPLP</sequence>
<dbReference type="InterPro" id="IPR036286">
    <property type="entry name" value="LexA/Signal_pep-like_sf"/>
</dbReference>
<keyword evidence="3" id="KW-1185">Reference proteome</keyword>
<organism evidence="2 3">
    <name type="scientific">Acidovorax soli</name>
    <dbReference type="NCBI Taxonomy" id="592050"/>
    <lineage>
        <taxon>Bacteria</taxon>
        <taxon>Pseudomonadati</taxon>
        <taxon>Pseudomonadota</taxon>
        <taxon>Betaproteobacteria</taxon>
        <taxon>Burkholderiales</taxon>
        <taxon>Comamonadaceae</taxon>
        <taxon>Acidovorax</taxon>
    </lineage>
</organism>
<dbReference type="Proteomes" id="UP000199002">
    <property type="component" value="Unassembled WGS sequence"/>
</dbReference>
<proteinExistence type="predicted"/>